<dbReference type="InterPro" id="IPR008927">
    <property type="entry name" value="6-PGluconate_DH-like_C_sf"/>
</dbReference>
<name>A0A1V6T057_9EURO</name>
<dbReference type="InterPro" id="IPR013332">
    <property type="entry name" value="KPR_N"/>
</dbReference>
<dbReference type="InterPro" id="IPR036291">
    <property type="entry name" value="NAD(P)-bd_dom_sf"/>
</dbReference>
<dbReference type="SUPFAM" id="SSF51735">
    <property type="entry name" value="NAD(P)-binding Rossmann-fold domains"/>
    <property type="match status" value="1"/>
</dbReference>
<evidence type="ECO:0000313" key="7">
    <source>
        <dbReference type="Proteomes" id="UP000191285"/>
    </source>
</evidence>
<keyword evidence="7" id="KW-1185">Reference proteome</keyword>
<evidence type="ECO:0000256" key="1">
    <source>
        <dbReference type="ARBA" id="ARBA00007870"/>
    </source>
</evidence>
<dbReference type="OrthoDB" id="3609at2759"/>
<dbReference type="Pfam" id="PF08546">
    <property type="entry name" value="ApbA_C"/>
    <property type="match status" value="1"/>
</dbReference>
<evidence type="ECO:0000256" key="2">
    <source>
        <dbReference type="ARBA" id="ARBA00022857"/>
    </source>
</evidence>
<evidence type="ECO:0000259" key="5">
    <source>
        <dbReference type="Pfam" id="PF08546"/>
    </source>
</evidence>
<comment type="similarity">
    <text evidence="1">Belongs to the ketopantoate reductase family.</text>
</comment>
<dbReference type="NCBIfam" id="TIGR00745">
    <property type="entry name" value="apbA_panE"/>
    <property type="match status" value="1"/>
</dbReference>
<dbReference type="InterPro" id="IPR013328">
    <property type="entry name" value="6PGD_dom2"/>
</dbReference>
<dbReference type="PANTHER" id="PTHR21708">
    <property type="entry name" value="PROBABLE 2-DEHYDROPANTOATE 2-REDUCTASE"/>
    <property type="match status" value="1"/>
</dbReference>
<dbReference type="Proteomes" id="UP000191285">
    <property type="component" value="Unassembled WGS sequence"/>
</dbReference>
<dbReference type="Gene3D" id="1.10.1040.10">
    <property type="entry name" value="N-(1-d-carboxylethyl)-l-norvaline Dehydrogenase, domain 2"/>
    <property type="match status" value="1"/>
</dbReference>
<proteinExistence type="inferred from homology"/>
<dbReference type="GO" id="GO:0005737">
    <property type="term" value="C:cytoplasm"/>
    <property type="evidence" value="ECO:0007669"/>
    <property type="project" value="TreeGrafter"/>
</dbReference>
<dbReference type="SUPFAM" id="SSF48179">
    <property type="entry name" value="6-phosphogluconate dehydrogenase C-terminal domain-like"/>
    <property type="match status" value="1"/>
</dbReference>
<dbReference type="GO" id="GO:0015940">
    <property type="term" value="P:pantothenate biosynthetic process"/>
    <property type="evidence" value="ECO:0007669"/>
    <property type="project" value="InterPro"/>
</dbReference>
<dbReference type="PANTHER" id="PTHR21708:SF30">
    <property type="entry name" value="2-DEHYDROPANTOATE 2-REDUCTASE-RELATED"/>
    <property type="match status" value="1"/>
</dbReference>
<dbReference type="FunFam" id="1.10.1040.10:FF:000017">
    <property type="entry name" value="2-dehydropantoate 2-reductase"/>
    <property type="match status" value="1"/>
</dbReference>
<evidence type="ECO:0008006" key="8">
    <source>
        <dbReference type="Google" id="ProtNLM"/>
    </source>
</evidence>
<evidence type="ECO:0000256" key="3">
    <source>
        <dbReference type="ARBA" id="ARBA00023002"/>
    </source>
</evidence>
<evidence type="ECO:0000313" key="6">
    <source>
        <dbReference type="EMBL" id="OQE19133.1"/>
    </source>
</evidence>
<keyword evidence="3" id="KW-0560">Oxidoreductase</keyword>
<accession>A0A1V6T057</accession>
<dbReference type="InterPro" id="IPR003710">
    <property type="entry name" value="ApbA"/>
</dbReference>
<dbReference type="AlphaFoldDB" id="A0A1V6T057"/>
<dbReference type="Pfam" id="PF02558">
    <property type="entry name" value="ApbA"/>
    <property type="match status" value="1"/>
</dbReference>
<dbReference type="Gene3D" id="3.40.50.720">
    <property type="entry name" value="NAD(P)-binding Rossmann-like Domain"/>
    <property type="match status" value="1"/>
</dbReference>
<dbReference type="STRING" id="303698.A0A1V6T057"/>
<protein>
    <recommendedName>
        <fullName evidence="8">2-dehydropantoate 2-reductase</fullName>
    </recommendedName>
</protein>
<gene>
    <name evidence="6" type="ORF">PENSTE_c016G01832</name>
</gene>
<evidence type="ECO:0000259" key="4">
    <source>
        <dbReference type="Pfam" id="PF02558"/>
    </source>
</evidence>
<dbReference type="InterPro" id="IPR051402">
    <property type="entry name" value="KPR-Related"/>
</dbReference>
<dbReference type="InterPro" id="IPR013752">
    <property type="entry name" value="KPA_reductase"/>
</dbReference>
<organism evidence="6 7">
    <name type="scientific">Penicillium steckii</name>
    <dbReference type="NCBI Taxonomy" id="303698"/>
    <lineage>
        <taxon>Eukaryota</taxon>
        <taxon>Fungi</taxon>
        <taxon>Dikarya</taxon>
        <taxon>Ascomycota</taxon>
        <taxon>Pezizomycotina</taxon>
        <taxon>Eurotiomycetes</taxon>
        <taxon>Eurotiomycetidae</taxon>
        <taxon>Eurotiales</taxon>
        <taxon>Aspergillaceae</taxon>
        <taxon>Penicillium</taxon>
    </lineage>
</organism>
<comment type="caution">
    <text evidence="6">The sequence shown here is derived from an EMBL/GenBank/DDBJ whole genome shotgun (WGS) entry which is preliminary data.</text>
</comment>
<feature type="domain" description="Ketopantoate reductase C-terminal" evidence="5">
    <location>
        <begin position="221"/>
        <end position="345"/>
    </location>
</feature>
<reference evidence="7" key="1">
    <citation type="journal article" date="2017" name="Nat. Microbiol.">
        <title>Global analysis of biosynthetic gene clusters reveals vast potential of secondary metabolite production in Penicillium species.</title>
        <authorList>
            <person name="Nielsen J.C."/>
            <person name="Grijseels S."/>
            <person name="Prigent S."/>
            <person name="Ji B."/>
            <person name="Dainat J."/>
            <person name="Nielsen K.F."/>
            <person name="Frisvad J.C."/>
            <person name="Workman M."/>
            <person name="Nielsen J."/>
        </authorList>
    </citation>
    <scope>NUCLEOTIDE SEQUENCE [LARGE SCALE GENOMIC DNA]</scope>
    <source>
        <strain evidence="7">IBT 24891</strain>
    </source>
</reference>
<dbReference type="GO" id="GO:0008677">
    <property type="term" value="F:2-dehydropantoate 2-reductase activity"/>
    <property type="evidence" value="ECO:0007669"/>
    <property type="project" value="InterPro"/>
</dbReference>
<dbReference type="EMBL" id="MLKD01000016">
    <property type="protein sequence ID" value="OQE19133.1"/>
    <property type="molecule type" value="Genomic_DNA"/>
</dbReference>
<keyword evidence="2" id="KW-0521">NADP</keyword>
<sequence>MSSPARCLNHSLPSVKNMLEVCVIGAGGVGTIAAYVLENSQRAHVTAILRSKYLLVKERGFDIESIDHGKVTNWRPHNVVSSLVAAAAEKKSYDFIVITTKALPDLTSSIIAELKPLITPGKTSLALIQNGLAIEAPFAAAFPNTPIFSSVSMIGSRLTNSTSIFHQKPDVSKIGAHFHHVDDAFKRATQHDAAALFVDVYNAGLADAKPKTNARCVLVEDIVGARWAKLLWNASFNTLCTVLRISVGELLSGPGRNTLLEPAMREIASVATAAGYGNAVSEDIIQDMLHDSPPTSTLRPSMLVDLENERPLELEVILGAPLKVAKEKGVSTPILTQVYQLLSQAQWKLTQQAGK</sequence>
<feature type="domain" description="Ketopantoate reductase N-terminal" evidence="4">
    <location>
        <begin position="21"/>
        <end position="176"/>
    </location>
</feature>